<sequence>MRNYTITLIHNILKITCFVCLLCLSQSTHTHRVLPQQAYIWQKRWLSTLIPSIQQSTPYLTGWRFLAGEYEPDETTIYPSIDFTTLNQTQLPLTAVYRFDRIRPLPTAGEILKLVKDSPTYHQHHIYRIELDLDWPTLKLQHYISLLKTIKQQLPKNIYLTITVIPDWLNSPYFPQLTQQINHAILQVHTVDNPTMGLINIQNALRYIDKMNRISKRPFYVALPTYGLRVGMNSFGSIYYIEGENNLKAGPFGHELYSDPQQLRKLIQQLEQNPPFQLKGIIWFRLPVTNDQRNWSLRTWLTMLQHLPLIQQFSVDQIPHPNDPKLLNIRLTNIGNTPLELPKIIPLQCSIADGFTPYRFTTTPSGNYVLKLNVPSARPLNTNQQLIIGWMRCDP</sequence>
<reference evidence="1" key="1">
    <citation type="submission" date="2023-05" db="EMBL/GenBank/DDBJ databases">
        <title>Whole genome sequence of Commensalibacter sp.</title>
        <authorList>
            <person name="Charoenyingcharoen P."/>
            <person name="Yukphan P."/>
        </authorList>
    </citation>
    <scope>NUCLEOTIDE SEQUENCE</scope>
    <source>
        <strain evidence="1">TBRC 16381</strain>
    </source>
</reference>
<dbReference type="Proteomes" id="UP001431634">
    <property type="component" value="Unassembled WGS sequence"/>
</dbReference>
<dbReference type="RefSeq" id="WP_281448643.1">
    <property type="nucleotide sequence ID" value="NZ_JASBAO010000001.1"/>
</dbReference>
<gene>
    <name evidence="1" type="ORF">QJV27_09280</name>
</gene>
<organism evidence="1 2">
    <name type="scientific">Commensalibacter oyaizuii</name>
    <dbReference type="NCBI Taxonomy" id="3043873"/>
    <lineage>
        <taxon>Bacteria</taxon>
        <taxon>Pseudomonadati</taxon>
        <taxon>Pseudomonadota</taxon>
        <taxon>Alphaproteobacteria</taxon>
        <taxon>Acetobacterales</taxon>
        <taxon>Acetobacteraceae</taxon>
    </lineage>
</organism>
<dbReference type="SUPFAM" id="SSF51445">
    <property type="entry name" value="(Trans)glycosidases"/>
    <property type="match status" value="1"/>
</dbReference>
<name>A0ABT6Q368_9PROT</name>
<dbReference type="InterPro" id="IPR017853">
    <property type="entry name" value="GH"/>
</dbReference>
<protein>
    <submittedName>
        <fullName evidence="1">DUF3142 domain-containing protein</fullName>
    </submittedName>
</protein>
<accession>A0ABT6Q368</accession>
<evidence type="ECO:0000313" key="2">
    <source>
        <dbReference type="Proteomes" id="UP001431634"/>
    </source>
</evidence>
<keyword evidence="2" id="KW-1185">Reference proteome</keyword>
<proteinExistence type="predicted"/>
<dbReference type="EMBL" id="JASBAO010000001">
    <property type="protein sequence ID" value="MDI2091553.1"/>
    <property type="molecule type" value="Genomic_DNA"/>
</dbReference>
<evidence type="ECO:0000313" key="1">
    <source>
        <dbReference type="EMBL" id="MDI2091553.1"/>
    </source>
</evidence>
<dbReference type="Pfam" id="PF11340">
    <property type="entry name" value="DUF3142"/>
    <property type="match status" value="1"/>
</dbReference>
<dbReference type="InterPro" id="IPR021488">
    <property type="entry name" value="DUF3142"/>
</dbReference>
<comment type="caution">
    <text evidence="1">The sequence shown here is derived from an EMBL/GenBank/DDBJ whole genome shotgun (WGS) entry which is preliminary data.</text>
</comment>